<keyword evidence="9" id="KW-1185">Reference proteome</keyword>
<sequence length="317" mass="33468">MTPLQPGDPSRISGYRLLGRLGSGGMGHVYLGQTSDGRKVAVKVIRPEFAADPEFRARFRREASAMMAVSSRYTVKVVGADPDGEPAWLASEYVDASALDAAVHKRGPLPVAGVFRLAAGLAEALDTIHRAGLTHRDLKPSNVLLGRDGPRVIDFGLAVGDHSSGVTRTGIVVGTPSYMSPEQIGGVQVGPKSDVYSLGAVLTFAAVGRAPHGDGPVQEVMLRILHQQPNLAGIDDSLLPMIEACLVKDPALRPASSHVLHVLRTLPQDTPRKPAAPPAPEVPPTQPAPAQPASEAPATVPAFKQRIVRTFPPGKHR</sequence>
<evidence type="ECO:0000256" key="6">
    <source>
        <dbReference type="SAM" id="MobiDB-lite"/>
    </source>
</evidence>
<protein>
    <recommendedName>
        <fullName evidence="7">Protein kinase domain-containing protein</fullName>
    </recommendedName>
</protein>
<dbReference type="PANTHER" id="PTHR43289:SF34">
    <property type="entry name" value="SERINE_THREONINE-PROTEIN KINASE YBDM-RELATED"/>
    <property type="match status" value="1"/>
</dbReference>
<evidence type="ECO:0000313" key="9">
    <source>
        <dbReference type="Proteomes" id="UP001499854"/>
    </source>
</evidence>
<dbReference type="InterPro" id="IPR017441">
    <property type="entry name" value="Protein_kinase_ATP_BS"/>
</dbReference>
<keyword evidence="2 5" id="KW-0547">Nucleotide-binding</keyword>
<organism evidence="8 9">
    <name type="scientific">Catenulispora subtropica</name>
    <dbReference type="NCBI Taxonomy" id="450798"/>
    <lineage>
        <taxon>Bacteria</taxon>
        <taxon>Bacillati</taxon>
        <taxon>Actinomycetota</taxon>
        <taxon>Actinomycetes</taxon>
        <taxon>Catenulisporales</taxon>
        <taxon>Catenulisporaceae</taxon>
        <taxon>Catenulispora</taxon>
    </lineage>
</organism>
<dbReference type="RefSeq" id="WP_344660454.1">
    <property type="nucleotide sequence ID" value="NZ_BAAAQM010000041.1"/>
</dbReference>
<evidence type="ECO:0000259" key="7">
    <source>
        <dbReference type="PROSITE" id="PS50011"/>
    </source>
</evidence>
<accession>A0ABN2SLD5</accession>
<dbReference type="PROSITE" id="PS00108">
    <property type="entry name" value="PROTEIN_KINASE_ST"/>
    <property type="match status" value="1"/>
</dbReference>
<keyword evidence="3" id="KW-0418">Kinase</keyword>
<feature type="compositionally biased region" description="Pro residues" evidence="6">
    <location>
        <begin position="274"/>
        <end position="290"/>
    </location>
</feature>
<comment type="caution">
    <text evidence="8">The sequence shown here is derived from an EMBL/GenBank/DDBJ whole genome shotgun (WGS) entry which is preliminary data.</text>
</comment>
<evidence type="ECO:0000256" key="3">
    <source>
        <dbReference type="ARBA" id="ARBA00022777"/>
    </source>
</evidence>
<dbReference type="SUPFAM" id="SSF56112">
    <property type="entry name" value="Protein kinase-like (PK-like)"/>
    <property type="match status" value="1"/>
</dbReference>
<evidence type="ECO:0000256" key="1">
    <source>
        <dbReference type="ARBA" id="ARBA00022679"/>
    </source>
</evidence>
<dbReference type="SMART" id="SM00220">
    <property type="entry name" value="S_TKc"/>
    <property type="match status" value="1"/>
</dbReference>
<dbReference type="Pfam" id="PF00069">
    <property type="entry name" value="Pkinase"/>
    <property type="match status" value="1"/>
</dbReference>
<evidence type="ECO:0000256" key="5">
    <source>
        <dbReference type="PROSITE-ProRule" id="PRU10141"/>
    </source>
</evidence>
<name>A0ABN2SLD5_9ACTN</name>
<dbReference type="InterPro" id="IPR011009">
    <property type="entry name" value="Kinase-like_dom_sf"/>
</dbReference>
<feature type="domain" description="Protein kinase" evidence="7">
    <location>
        <begin position="15"/>
        <end position="266"/>
    </location>
</feature>
<dbReference type="InterPro" id="IPR000719">
    <property type="entry name" value="Prot_kinase_dom"/>
</dbReference>
<gene>
    <name evidence="8" type="ORF">GCM10009838_59420</name>
</gene>
<reference evidence="8 9" key="1">
    <citation type="journal article" date="2019" name="Int. J. Syst. Evol. Microbiol.">
        <title>The Global Catalogue of Microorganisms (GCM) 10K type strain sequencing project: providing services to taxonomists for standard genome sequencing and annotation.</title>
        <authorList>
            <consortium name="The Broad Institute Genomics Platform"/>
            <consortium name="The Broad Institute Genome Sequencing Center for Infectious Disease"/>
            <person name="Wu L."/>
            <person name="Ma J."/>
        </authorList>
    </citation>
    <scope>NUCLEOTIDE SEQUENCE [LARGE SCALE GENOMIC DNA]</scope>
    <source>
        <strain evidence="8 9">JCM 16013</strain>
    </source>
</reference>
<dbReference type="CDD" id="cd14014">
    <property type="entry name" value="STKc_PknB_like"/>
    <property type="match status" value="1"/>
</dbReference>
<dbReference type="InterPro" id="IPR008271">
    <property type="entry name" value="Ser/Thr_kinase_AS"/>
</dbReference>
<keyword evidence="4 5" id="KW-0067">ATP-binding</keyword>
<keyword evidence="1" id="KW-0808">Transferase</keyword>
<dbReference type="PROSITE" id="PS50011">
    <property type="entry name" value="PROTEIN_KINASE_DOM"/>
    <property type="match status" value="1"/>
</dbReference>
<dbReference type="Gene3D" id="1.10.510.10">
    <property type="entry name" value="Transferase(Phosphotransferase) domain 1"/>
    <property type="match status" value="1"/>
</dbReference>
<dbReference type="PROSITE" id="PS00107">
    <property type="entry name" value="PROTEIN_KINASE_ATP"/>
    <property type="match status" value="1"/>
</dbReference>
<evidence type="ECO:0000256" key="2">
    <source>
        <dbReference type="ARBA" id="ARBA00022741"/>
    </source>
</evidence>
<dbReference type="PANTHER" id="PTHR43289">
    <property type="entry name" value="MITOGEN-ACTIVATED PROTEIN KINASE KINASE KINASE 20-RELATED"/>
    <property type="match status" value="1"/>
</dbReference>
<evidence type="ECO:0000313" key="8">
    <source>
        <dbReference type="EMBL" id="GAA1988735.1"/>
    </source>
</evidence>
<proteinExistence type="predicted"/>
<dbReference type="EMBL" id="BAAAQM010000041">
    <property type="protein sequence ID" value="GAA1988735.1"/>
    <property type="molecule type" value="Genomic_DNA"/>
</dbReference>
<evidence type="ECO:0000256" key="4">
    <source>
        <dbReference type="ARBA" id="ARBA00022840"/>
    </source>
</evidence>
<feature type="binding site" evidence="5">
    <location>
        <position position="43"/>
    </location>
    <ligand>
        <name>ATP</name>
        <dbReference type="ChEBI" id="CHEBI:30616"/>
    </ligand>
</feature>
<feature type="region of interest" description="Disordered" evidence="6">
    <location>
        <begin position="266"/>
        <end position="317"/>
    </location>
</feature>
<dbReference type="Proteomes" id="UP001499854">
    <property type="component" value="Unassembled WGS sequence"/>
</dbReference>
<dbReference type="Gene3D" id="3.30.200.20">
    <property type="entry name" value="Phosphorylase Kinase, domain 1"/>
    <property type="match status" value="1"/>
</dbReference>